<dbReference type="Proteomes" id="UP000050794">
    <property type="component" value="Unassembled WGS sequence"/>
</dbReference>
<feature type="region of interest" description="Disordered" evidence="1">
    <location>
        <begin position="1"/>
        <end position="47"/>
    </location>
</feature>
<dbReference type="WBParaSite" id="TCNE_0001365801-mRNA-1">
    <property type="protein sequence ID" value="TCNE_0001365801-mRNA-1"/>
    <property type="gene ID" value="TCNE_0001365801"/>
</dbReference>
<name>A0A183UYT8_TOXCA</name>
<evidence type="ECO:0000313" key="5">
    <source>
        <dbReference type="WBParaSite" id="TCNE_0001365801-mRNA-1"/>
    </source>
</evidence>
<keyword evidence="2" id="KW-1133">Transmembrane helix</keyword>
<dbReference type="AlphaFoldDB" id="A0A183UYT8"/>
<keyword evidence="2" id="KW-0472">Membrane</keyword>
<evidence type="ECO:0000256" key="1">
    <source>
        <dbReference type="SAM" id="MobiDB-lite"/>
    </source>
</evidence>
<evidence type="ECO:0000313" key="3">
    <source>
        <dbReference type="EMBL" id="VDM44979.1"/>
    </source>
</evidence>
<evidence type="ECO:0000256" key="2">
    <source>
        <dbReference type="SAM" id="Phobius"/>
    </source>
</evidence>
<reference evidence="5" key="1">
    <citation type="submission" date="2016-06" db="UniProtKB">
        <authorList>
            <consortium name="WormBaseParasite"/>
        </authorList>
    </citation>
    <scope>IDENTIFICATION</scope>
</reference>
<keyword evidence="2" id="KW-0812">Transmembrane</keyword>
<organism evidence="4 5">
    <name type="scientific">Toxocara canis</name>
    <name type="common">Canine roundworm</name>
    <dbReference type="NCBI Taxonomy" id="6265"/>
    <lineage>
        <taxon>Eukaryota</taxon>
        <taxon>Metazoa</taxon>
        <taxon>Ecdysozoa</taxon>
        <taxon>Nematoda</taxon>
        <taxon>Chromadorea</taxon>
        <taxon>Rhabditida</taxon>
        <taxon>Spirurina</taxon>
        <taxon>Ascaridomorpha</taxon>
        <taxon>Ascaridoidea</taxon>
        <taxon>Toxocaridae</taxon>
        <taxon>Toxocara</taxon>
    </lineage>
</organism>
<evidence type="ECO:0000313" key="4">
    <source>
        <dbReference type="Proteomes" id="UP000050794"/>
    </source>
</evidence>
<feature type="transmembrane region" description="Helical" evidence="2">
    <location>
        <begin position="53"/>
        <end position="72"/>
    </location>
</feature>
<accession>A0A183UYT8</accession>
<gene>
    <name evidence="3" type="ORF">TCNE_LOCUS13658</name>
</gene>
<protein>
    <submittedName>
        <fullName evidence="5">Membrane-associated protein</fullName>
    </submittedName>
</protein>
<sequence length="134" mass="14559">SSDEEGDSSEDIHGSRGSAHGEQAIVDGLSSSPDTDERPTSRGSAHDAQGAQICWFSFFVILIASHGLVLLIDDEVLALNFDRGKCYYPALSDGDEDIDLDETYHPDELAETHAGSSSIVLNPTLRRQRRNANQ</sequence>
<dbReference type="EMBL" id="UYWY01021833">
    <property type="protein sequence ID" value="VDM44979.1"/>
    <property type="molecule type" value="Genomic_DNA"/>
</dbReference>
<reference evidence="3 4" key="2">
    <citation type="submission" date="2018-11" db="EMBL/GenBank/DDBJ databases">
        <authorList>
            <consortium name="Pathogen Informatics"/>
        </authorList>
    </citation>
    <scope>NUCLEOTIDE SEQUENCE [LARGE SCALE GENOMIC DNA]</scope>
</reference>
<proteinExistence type="predicted"/>
<keyword evidence="4" id="KW-1185">Reference proteome</keyword>